<dbReference type="PROSITE" id="PS50262">
    <property type="entry name" value="G_PROTEIN_RECEP_F1_2"/>
    <property type="match status" value="1"/>
</dbReference>
<accession>A0A9D3YZ68</accession>
<evidence type="ECO:0000256" key="1">
    <source>
        <dbReference type="ARBA" id="ARBA00004651"/>
    </source>
</evidence>
<dbReference type="GO" id="GO:0005886">
    <property type="term" value="C:plasma membrane"/>
    <property type="evidence" value="ECO:0007669"/>
    <property type="project" value="UniProtKB-SubCell"/>
</dbReference>
<dbReference type="GO" id="GO:0007189">
    <property type="term" value="P:adenylate cyclase-activating G protein-coupled receptor signaling pathway"/>
    <property type="evidence" value="ECO:0007669"/>
    <property type="project" value="TreeGrafter"/>
</dbReference>
<keyword evidence="13" id="KW-1185">Reference proteome</keyword>
<reference evidence="12" key="1">
    <citation type="journal article" date="2019" name="bioRxiv">
        <title>The Genome of the Zebra Mussel, Dreissena polymorpha: A Resource for Invasive Species Research.</title>
        <authorList>
            <person name="McCartney M.A."/>
            <person name="Auch B."/>
            <person name="Kono T."/>
            <person name="Mallez S."/>
            <person name="Zhang Y."/>
            <person name="Obille A."/>
            <person name="Becker A."/>
            <person name="Abrahante J.E."/>
            <person name="Garbe J."/>
            <person name="Badalamenti J.P."/>
            <person name="Herman A."/>
            <person name="Mangelson H."/>
            <person name="Liachko I."/>
            <person name="Sullivan S."/>
            <person name="Sone E.D."/>
            <person name="Koren S."/>
            <person name="Silverstein K.A.T."/>
            <person name="Beckman K.B."/>
            <person name="Gohl D.M."/>
        </authorList>
    </citation>
    <scope>NUCLEOTIDE SEQUENCE</scope>
    <source>
        <strain evidence="12">Duluth1</strain>
        <tissue evidence="12">Whole animal</tissue>
    </source>
</reference>
<feature type="transmembrane region" description="Helical" evidence="10">
    <location>
        <begin position="144"/>
        <end position="164"/>
    </location>
</feature>
<organism evidence="12 13">
    <name type="scientific">Dreissena polymorpha</name>
    <name type="common">Zebra mussel</name>
    <name type="synonym">Mytilus polymorpha</name>
    <dbReference type="NCBI Taxonomy" id="45954"/>
    <lineage>
        <taxon>Eukaryota</taxon>
        <taxon>Metazoa</taxon>
        <taxon>Spiralia</taxon>
        <taxon>Lophotrochozoa</taxon>
        <taxon>Mollusca</taxon>
        <taxon>Bivalvia</taxon>
        <taxon>Autobranchia</taxon>
        <taxon>Heteroconchia</taxon>
        <taxon>Euheterodonta</taxon>
        <taxon>Imparidentia</taxon>
        <taxon>Neoheterodontei</taxon>
        <taxon>Myida</taxon>
        <taxon>Dreissenoidea</taxon>
        <taxon>Dreissenidae</taxon>
        <taxon>Dreissena</taxon>
    </lineage>
</organism>
<protein>
    <recommendedName>
        <fullName evidence="11">G-protein coupled receptors family 1 profile domain-containing protein</fullName>
    </recommendedName>
</protein>
<evidence type="ECO:0000256" key="9">
    <source>
        <dbReference type="ARBA" id="ARBA00023224"/>
    </source>
</evidence>
<keyword evidence="2" id="KW-1003">Cell membrane</keyword>
<dbReference type="Proteomes" id="UP000828390">
    <property type="component" value="Unassembled WGS sequence"/>
</dbReference>
<dbReference type="GO" id="GO:0007204">
    <property type="term" value="P:positive regulation of cytosolic calcium ion concentration"/>
    <property type="evidence" value="ECO:0007669"/>
    <property type="project" value="TreeGrafter"/>
</dbReference>
<name>A0A9D3YZ68_DREPO</name>
<dbReference type="EMBL" id="JAIWYP010000014">
    <property type="protein sequence ID" value="KAH3707781.1"/>
    <property type="molecule type" value="Genomic_DNA"/>
</dbReference>
<evidence type="ECO:0000313" key="13">
    <source>
        <dbReference type="Proteomes" id="UP000828390"/>
    </source>
</evidence>
<keyword evidence="8" id="KW-0325">Glycoprotein</keyword>
<keyword evidence="6 10" id="KW-0472">Membrane</keyword>
<dbReference type="Gene3D" id="1.20.1070.10">
    <property type="entry name" value="Rhodopsin 7-helix transmembrane proteins"/>
    <property type="match status" value="1"/>
</dbReference>
<evidence type="ECO:0000256" key="8">
    <source>
        <dbReference type="ARBA" id="ARBA00023180"/>
    </source>
</evidence>
<evidence type="ECO:0000256" key="3">
    <source>
        <dbReference type="ARBA" id="ARBA00022692"/>
    </source>
</evidence>
<dbReference type="InterPro" id="IPR017452">
    <property type="entry name" value="GPCR_Rhodpsn_7TM"/>
</dbReference>
<comment type="caution">
    <text evidence="12">The sequence shown here is derived from an EMBL/GenBank/DDBJ whole genome shotgun (WGS) entry which is preliminary data.</text>
</comment>
<feature type="transmembrane region" description="Helical" evidence="10">
    <location>
        <begin position="95"/>
        <end position="123"/>
    </location>
</feature>
<evidence type="ECO:0000256" key="10">
    <source>
        <dbReference type="SAM" id="Phobius"/>
    </source>
</evidence>
<evidence type="ECO:0000256" key="6">
    <source>
        <dbReference type="ARBA" id="ARBA00023136"/>
    </source>
</evidence>
<evidence type="ECO:0000256" key="4">
    <source>
        <dbReference type="ARBA" id="ARBA00022989"/>
    </source>
</evidence>
<keyword evidence="9" id="KW-0807">Transducer</keyword>
<dbReference type="InterPro" id="IPR000276">
    <property type="entry name" value="GPCR_Rhodpsn"/>
</dbReference>
<dbReference type="InterPro" id="IPR008365">
    <property type="entry name" value="Prostanoid_rcpt"/>
</dbReference>
<dbReference type="PANTHER" id="PTHR11866:SF16">
    <property type="entry name" value="PROSTAGLANDIN E2 RECEPTOR EP4 SUBTYPE-LIKE PROTEIN"/>
    <property type="match status" value="1"/>
</dbReference>
<comment type="subcellular location">
    <subcellularLocation>
        <location evidence="1">Cell membrane</location>
        <topology evidence="1">Multi-pass membrane protein</topology>
    </subcellularLocation>
</comment>
<evidence type="ECO:0000256" key="2">
    <source>
        <dbReference type="ARBA" id="ARBA00022475"/>
    </source>
</evidence>
<keyword evidence="5" id="KW-0297">G-protein coupled receptor</keyword>
<dbReference type="Pfam" id="PF00001">
    <property type="entry name" value="7tm_1"/>
    <property type="match status" value="1"/>
</dbReference>
<feature type="transmembrane region" description="Helical" evidence="10">
    <location>
        <begin position="30"/>
        <end position="53"/>
    </location>
</feature>
<keyword evidence="4 10" id="KW-1133">Transmembrane helix</keyword>
<feature type="domain" description="G-protein coupled receptors family 1 profile" evidence="11">
    <location>
        <begin position="44"/>
        <end position="302"/>
    </location>
</feature>
<feature type="transmembrane region" description="Helical" evidence="10">
    <location>
        <begin position="60"/>
        <end position="83"/>
    </location>
</feature>
<keyword evidence="3 10" id="KW-0812">Transmembrane</keyword>
<dbReference type="PROSITE" id="PS00237">
    <property type="entry name" value="G_PROTEIN_RECEP_F1_1"/>
    <property type="match status" value="1"/>
</dbReference>
<keyword evidence="7" id="KW-0675">Receptor</keyword>
<reference evidence="12" key="2">
    <citation type="submission" date="2020-11" db="EMBL/GenBank/DDBJ databases">
        <authorList>
            <person name="McCartney M.A."/>
            <person name="Auch B."/>
            <person name="Kono T."/>
            <person name="Mallez S."/>
            <person name="Becker A."/>
            <person name="Gohl D.M."/>
            <person name="Silverstein K.A.T."/>
            <person name="Koren S."/>
            <person name="Bechman K.B."/>
            <person name="Herman A."/>
            <person name="Abrahante J.E."/>
            <person name="Garbe J."/>
        </authorList>
    </citation>
    <scope>NUCLEOTIDE SEQUENCE</scope>
    <source>
        <strain evidence="12">Duluth1</strain>
        <tissue evidence="12">Whole animal</tissue>
    </source>
</reference>
<sequence>METDNMNTTNITSNATTEAPPLLKVESWSVYLALFVVWIPGIICNLIALFFIIRDIRKTVFPAIFLLLILVCCDLTAVSYSAINHILMHLYSSVFTYPLCVFLSSNYVFFRVASGVMNLLMAVDRYLALCKPFYYKIHVNVRTWKVVCLITGLIMVFYCCFPLIGLGEVILIQMNDITVCGNLGYRHIHAYRVMGFIFPIVGYVCSVTVVVCNVFVIRALIHLNNRVVNVGTTFAANSVELSGEESAPPKVTPFEVAFAKLMTCLAAVYLVCGVPYNVSNNLNIIRDITIRLFSYINQLGPL</sequence>
<evidence type="ECO:0000259" key="11">
    <source>
        <dbReference type="PROSITE" id="PS50262"/>
    </source>
</evidence>
<gene>
    <name evidence="12" type="ORF">DPMN_067196</name>
</gene>
<dbReference type="PANTHER" id="PTHR11866">
    <property type="entry name" value="G-PROTEIN COUPLED RECEPTOR FAMILY 1 MEMBER"/>
    <property type="match status" value="1"/>
</dbReference>
<evidence type="ECO:0000313" key="12">
    <source>
        <dbReference type="EMBL" id="KAH3707781.1"/>
    </source>
</evidence>
<dbReference type="GO" id="GO:0004930">
    <property type="term" value="F:G protein-coupled receptor activity"/>
    <property type="evidence" value="ECO:0007669"/>
    <property type="project" value="UniProtKB-KW"/>
</dbReference>
<dbReference type="SUPFAM" id="SSF81321">
    <property type="entry name" value="Family A G protein-coupled receptor-like"/>
    <property type="match status" value="1"/>
</dbReference>
<proteinExistence type="predicted"/>
<evidence type="ECO:0000256" key="7">
    <source>
        <dbReference type="ARBA" id="ARBA00023170"/>
    </source>
</evidence>
<evidence type="ECO:0000256" key="5">
    <source>
        <dbReference type="ARBA" id="ARBA00023040"/>
    </source>
</evidence>
<feature type="transmembrane region" description="Helical" evidence="10">
    <location>
        <begin position="193"/>
        <end position="216"/>
    </location>
</feature>
<dbReference type="AlphaFoldDB" id="A0A9D3YZ68"/>